<keyword evidence="2" id="KW-0963">Cytoplasm</keyword>
<dbReference type="Gene3D" id="3.40.50.620">
    <property type="entry name" value="HUPs"/>
    <property type="match status" value="1"/>
</dbReference>
<keyword evidence="5" id="KW-1185">Reference proteome</keyword>
<sequence>MDAEYKNIVVAVDGSDEAEIAFNKSLEIAKRNHAQLIIAHVIDSRSFATVEAYDRTLGERAETQAKELLTDYVEKAKRAGVEKVEKTIEYGSPKVKIPKDIAREFGADLIICGATGMNAVERFLIGSVSESITRYASCDVLVVRA</sequence>
<dbReference type="RefSeq" id="WP_306065254.1">
    <property type="nucleotide sequence ID" value="NZ_JAROCA020000001.1"/>
</dbReference>
<evidence type="ECO:0000313" key="4">
    <source>
        <dbReference type="EMBL" id="MDY0405333.1"/>
    </source>
</evidence>
<dbReference type="EMBL" id="JAROCA020000001">
    <property type="protein sequence ID" value="MDY0405333.1"/>
    <property type="molecule type" value="Genomic_DNA"/>
</dbReference>
<dbReference type="Pfam" id="PF00582">
    <property type="entry name" value="Usp"/>
    <property type="match status" value="1"/>
</dbReference>
<reference evidence="4 5" key="1">
    <citation type="submission" date="2023-10" db="EMBL/GenBank/DDBJ databases">
        <title>179-bfca-hs.</title>
        <authorList>
            <person name="Miliotis G."/>
            <person name="Sengupta P."/>
            <person name="Hameed A."/>
            <person name="Chuvochina M."/>
            <person name="Mcdonagh F."/>
            <person name="Simpson A.C."/>
            <person name="Singh N.K."/>
            <person name="Rekha P.D."/>
            <person name="Raman K."/>
            <person name="Hugenholtz P."/>
            <person name="Venkateswaran K."/>
        </authorList>
    </citation>
    <scope>NUCLEOTIDE SEQUENCE [LARGE SCALE GENOMIC DNA]</scope>
    <source>
        <strain evidence="4 5">179-BFC-A-HS</strain>
    </source>
</reference>
<protein>
    <recommendedName>
        <fullName evidence="2">Universal stress protein</fullName>
    </recommendedName>
</protein>
<feature type="domain" description="UspA" evidence="3">
    <location>
        <begin position="4"/>
        <end position="144"/>
    </location>
</feature>
<evidence type="ECO:0000256" key="2">
    <source>
        <dbReference type="PIRNR" id="PIRNR006276"/>
    </source>
</evidence>
<organism evidence="4 5">
    <name type="scientific">Tigheibacillus jepli</name>
    <dbReference type="NCBI Taxonomy" id="3035914"/>
    <lineage>
        <taxon>Bacteria</taxon>
        <taxon>Bacillati</taxon>
        <taxon>Bacillota</taxon>
        <taxon>Bacilli</taxon>
        <taxon>Bacillales</taxon>
        <taxon>Bacillaceae</taxon>
        <taxon>Tigheibacillus</taxon>
    </lineage>
</organism>
<dbReference type="SUPFAM" id="SSF52402">
    <property type="entry name" value="Adenine nucleotide alpha hydrolases-like"/>
    <property type="match status" value="1"/>
</dbReference>
<name>A0ABU5CG91_9BACI</name>
<proteinExistence type="inferred from homology"/>
<evidence type="ECO:0000259" key="3">
    <source>
        <dbReference type="Pfam" id="PF00582"/>
    </source>
</evidence>
<comment type="caution">
    <text evidence="4">The sequence shown here is derived from an EMBL/GenBank/DDBJ whole genome shotgun (WGS) entry which is preliminary data.</text>
</comment>
<dbReference type="PANTHER" id="PTHR46268:SF6">
    <property type="entry name" value="UNIVERSAL STRESS PROTEIN UP12"/>
    <property type="match status" value="1"/>
</dbReference>
<comment type="similarity">
    <text evidence="1 2">Belongs to the universal stress protein A family.</text>
</comment>
<gene>
    <name evidence="4" type="ORF">P5G51_007925</name>
</gene>
<dbReference type="InterPro" id="IPR006015">
    <property type="entry name" value="Universal_stress_UspA"/>
</dbReference>
<dbReference type="PRINTS" id="PR01438">
    <property type="entry name" value="UNVRSLSTRESS"/>
</dbReference>
<evidence type="ECO:0000313" key="5">
    <source>
        <dbReference type="Proteomes" id="UP001228376"/>
    </source>
</evidence>
<dbReference type="InterPro" id="IPR006016">
    <property type="entry name" value="UspA"/>
</dbReference>
<comment type="subcellular location">
    <subcellularLocation>
        <location evidence="2">Cytoplasm</location>
    </subcellularLocation>
</comment>
<accession>A0ABU5CG91</accession>
<dbReference type="InterPro" id="IPR014729">
    <property type="entry name" value="Rossmann-like_a/b/a_fold"/>
</dbReference>
<dbReference type="Proteomes" id="UP001228376">
    <property type="component" value="Unassembled WGS sequence"/>
</dbReference>
<dbReference type="PIRSF" id="PIRSF006276">
    <property type="entry name" value="UspA"/>
    <property type="match status" value="1"/>
</dbReference>
<dbReference type="CDD" id="cd00293">
    <property type="entry name" value="USP-like"/>
    <property type="match status" value="1"/>
</dbReference>
<evidence type="ECO:0000256" key="1">
    <source>
        <dbReference type="ARBA" id="ARBA00008791"/>
    </source>
</evidence>
<dbReference type="PANTHER" id="PTHR46268">
    <property type="entry name" value="STRESS RESPONSE PROTEIN NHAX"/>
    <property type="match status" value="1"/>
</dbReference>